<keyword evidence="7" id="KW-1185">Reference proteome</keyword>
<dbReference type="InterPro" id="IPR011712">
    <property type="entry name" value="Sig_transdc_His_kin_sub3_dim/P"/>
</dbReference>
<dbReference type="AlphaFoldDB" id="A0A2Z5G4F0"/>
<evidence type="ECO:0000256" key="2">
    <source>
        <dbReference type="ARBA" id="ARBA00022777"/>
    </source>
</evidence>
<keyword evidence="2 6" id="KW-0418">Kinase</keyword>
<keyword evidence="1" id="KW-0808">Transferase</keyword>
<protein>
    <submittedName>
        <fullName evidence="6">Two-component system sensor kinase</fullName>
    </submittedName>
</protein>
<dbReference type="InterPro" id="IPR005467">
    <property type="entry name" value="His_kinase_dom"/>
</dbReference>
<evidence type="ECO:0000313" key="7">
    <source>
        <dbReference type="Proteomes" id="UP000253606"/>
    </source>
</evidence>
<keyword evidence="3" id="KW-0902">Two-component regulatory system</keyword>
<dbReference type="InterPro" id="IPR003594">
    <property type="entry name" value="HATPase_dom"/>
</dbReference>
<evidence type="ECO:0000256" key="3">
    <source>
        <dbReference type="ARBA" id="ARBA00023012"/>
    </source>
</evidence>
<proteinExistence type="predicted"/>
<dbReference type="Proteomes" id="UP000253606">
    <property type="component" value="Chromosome"/>
</dbReference>
<dbReference type="Pfam" id="PF02518">
    <property type="entry name" value="HATPase_c"/>
    <property type="match status" value="1"/>
</dbReference>
<evidence type="ECO:0000259" key="5">
    <source>
        <dbReference type="PROSITE" id="PS50109"/>
    </source>
</evidence>
<dbReference type="SUPFAM" id="SSF55874">
    <property type="entry name" value="ATPase domain of HSP90 chaperone/DNA topoisomerase II/histidine kinase"/>
    <property type="match status" value="1"/>
</dbReference>
<dbReference type="InterPro" id="IPR050482">
    <property type="entry name" value="Sensor_HK_TwoCompSys"/>
</dbReference>
<gene>
    <name evidence="6" type="ORF">ACPOL_4681</name>
</gene>
<dbReference type="PANTHER" id="PTHR24421:SF62">
    <property type="entry name" value="SENSORY TRANSDUCTION HISTIDINE KINASE"/>
    <property type="match status" value="1"/>
</dbReference>
<feature type="domain" description="Histidine kinase" evidence="5">
    <location>
        <begin position="497"/>
        <end position="691"/>
    </location>
</feature>
<dbReference type="SMART" id="SM00387">
    <property type="entry name" value="HATPase_c"/>
    <property type="match status" value="1"/>
</dbReference>
<organism evidence="6 7">
    <name type="scientific">Acidisarcina polymorpha</name>
    <dbReference type="NCBI Taxonomy" id="2211140"/>
    <lineage>
        <taxon>Bacteria</taxon>
        <taxon>Pseudomonadati</taxon>
        <taxon>Acidobacteriota</taxon>
        <taxon>Terriglobia</taxon>
        <taxon>Terriglobales</taxon>
        <taxon>Acidobacteriaceae</taxon>
        <taxon>Acidisarcina</taxon>
    </lineage>
</organism>
<feature type="transmembrane region" description="Helical" evidence="4">
    <location>
        <begin position="456"/>
        <end position="479"/>
    </location>
</feature>
<dbReference type="KEGG" id="abas:ACPOL_4681"/>
<dbReference type="GO" id="GO:0046983">
    <property type="term" value="F:protein dimerization activity"/>
    <property type="evidence" value="ECO:0007669"/>
    <property type="project" value="InterPro"/>
</dbReference>
<dbReference type="Gene3D" id="3.30.565.10">
    <property type="entry name" value="Histidine kinase-like ATPase, C-terminal domain"/>
    <property type="match status" value="1"/>
</dbReference>
<accession>A0A2Z5G4F0</accession>
<dbReference type="GO" id="GO:0000155">
    <property type="term" value="F:phosphorelay sensor kinase activity"/>
    <property type="evidence" value="ECO:0007669"/>
    <property type="project" value="InterPro"/>
</dbReference>
<dbReference type="Gene3D" id="2.60.120.560">
    <property type="entry name" value="Exo-inulinase, domain 1"/>
    <property type="match status" value="1"/>
</dbReference>
<dbReference type="CDD" id="cd16917">
    <property type="entry name" value="HATPase_UhpB-NarQ-NarX-like"/>
    <property type="match status" value="1"/>
</dbReference>
<dbReference type="EMBL" id="CP030840">
    <property type="protein sequence ID" value="AXC13951.1"/>
    <property type="molecule type" value="Genomic_DNA"/>
</dbReference>
<dbReference type="InterPro" id="IPR036890">
    <property type="entry name" value="HATPase_C_sf"/>
</dbReference>
<reference evidence="6 7" key="1">
    <citation type="journal article" date="2018" name="Front. Microbiol.">
        <title>Hydrolytic Capabilities as a Key to Environmental Success: Chitinolytic and Cellulolytic Acidobacteria From Acidic Sub-arctic Soils and Boreal Peatlands.</title>
        <authorList>
            <person name="Belova S.E."/>
            <person name="Ravin N.V."/>
            <person name="Pankratov T.A."/>
            <person name="Rakitin A.L."/>
            <person name="Ivanova A.A."/>
            <person name="Beletsky A.V."/>
            <person name="Mardanov A.V."/>
            <person name="Sinninghe Damste J.S."/>
            <person name="Dedysh S.N."/>
        </authorList>
    </citation>
    <scope>NUCLEOTIDE SEQUENCE [LARGE SCALE GENOMIC DNA]</scope>
    <source>
        <strain evidence="6 7">SBC82</strain>
    </source>
</reference>
<dbReference type="Pfam" id="PF07730">
    <property type="entry name" value="HisKA_3"/>
    <property type="match status" value="1"/>
</dbReference>
<keyword evidence="4" id="KW-1133">Transmembrane helix</keyword>
<evidence type="ECO:0000256" key="4">
    <source>
        <dbReference type="SAM" id="Phobius"/>
    </source>
</evidence>
<evidence type="ECO:0000256" key="1">
    <source>
        <dbReference type="ARBA" id="ARBA00022679"/>
    </source>
</evidence>
<sequence>MKNTDRTTRLLLTGASMSLLIVAFTLTLSLSSRRGSMPKNANIFAVGIPHGWKSLGGTWSFHGGTVENTSDERGAKLIGGSTEWQDYTFSADVQLLGQGDAGLVARSINEEEGVDAYDGYYLGLRTVDNRLILGRSNFAWLEFPTVPMPGGVQPFRWYRLIMRFSGCSIQGSSQALPDGPIATLSHENPNCQRSGRIGLRSYASGGRWRNVSVLPNSLVTRGSNTASSAQVESSGPIIAGDLSTDAWAGKQITPQPHTSVRTSPTTPIDQLRWITSGSDEASIRGTVIASDPTLFVQDATGGVAIESFSVPSPLKVGDEVEVTGHLAIIDQTVTIRSAEVTTLWPGNPLPPLAISVAQAASGRYDSRYVEVEGFDVGGPEKSMGVASLTMVNGFQTFRVFSPDSVLGDAVNLVRPGSKLRVRGVCRNDLKTTKGQFPFAVSITSADDLVILAGPSWWSPVHILLLFCGLITAVAGVYALRLRIRHAKLQAIMDERERLAHEMHDTLAQSIAGIGYQLSAVRKNLPENAPKLQRQLNVATEMVRHIHDEARRNIATLRPESLQNVSLSAALESSAERMVDGGAIQLLTHVTGVERELPLRVKDTLFRIGHEALANCVRHARASTVGIHVGYGTSSILLQIEDDGIGYREDLPSRGFGVIGMEKRARSLSGHFSIEATGEKGTRVRASIPLPRRQLWLVTSMRRRFAKGSIDGDA</sequence>
<dbReference type="Gene3D" id="1.20.5.1930">
    <property type="match status" value="1"/>
</dbReference>
<dbReference type="GO" id="GO:0016020">
    <property type="term" value="C:membrane"/>
    <property type="evidence" value="ECO:0007669"/>
    <property type="project" value="InterPro"/>
</dbReference>
<dbReference type="OrthoDB" id="9795828at2"/>
<keyword evidence="4" id="KW-0812">Transmembrane</keyword>
<keyword evidence="4" id="KW-0472">Membrane</keyword>
<dbReference type="PROSITE" id="PS50109">
    <property type="entry name" value="HIS_KIN"/>
    <property type="match status" value="1"/>
</dbReference>
<name>A0A2Z5G4F0_9BACT</name>
<evidence type="ECO:0000313" key="6">
    <source>
        <dbReference type="EMBL" id="AXC13951.1"/>
    </source>
</evidence>
<dbReference type="PANTHER" id="PTHR24421">
    <property type="entry name" value="NITRATE/NITRITE SENSOR PROTEIN NARX-RELATED"/>
    <property type="match status" value="1"/>
</dbReference>